<evidence type="ECO:0000313" key="1">
    <source>
        <dbReference type="EMBL" id="TPE57712.1"/>
    </source>
</evidence>
<dbReference type="AlphaFoldDB" id="A0A501XB07"/>
<organism evidence="1 2">
    <name type="scientific">[Mycoplasma] falconis</name>
    <dbReference type="NCBI Taxonomy" id="92403"/>
    <lineage>
        <taxon>Bacteria</taxon>
        <taxon>Bacillati</taxon>
        <taxon>Mycoplasmatota</taxon>
        <taxon>Mycoplasmoidales</taxon>
        <taxon>Metamycoplasmataceae</taxon>
        <taxon>Metamycoplasma</taxon>
    </lineage>
</organism>
<comment type="caution">
    <text evidence="1">The sequence shown here is derived from an EMBL/GenBank/DDBJ whole genome shotgun (WGS) entry which is preliminary data.</text>
</comment>
<dbReference type="InterPro" id="IPR011009">
    <property type="entry name" value="Kinase-like_dom_sf"/>
</dbReference>
<dbReference type="OrthoDB" id="394930at2"/>
<dbReference type="Proteomes" id="UP000319776">
    <property type="component" value="Unassembled WGS sequence"/>
</dbReference>
<dbReference type="SUPFAM" id="SSF56112">
    <property type="entry name" value="Protein kinase-like (PK-like)"/>
    <property type="match status" value="2"/>
</dbReference>
<dbReference type="RefSeq" id="WP_140781097.1">
    <property type="nucleotide sequence ID" value="NZ_VFSS01000002.1"/>
</dbReference>
<dbReference type="Gene3D" id="3.90.1200.10">
    <property type="match status" value="2"/>
</dbReference>
<name>A0A501XB07_9BACT</name>
<dbReference type="Pfam" id="PF01633">
    <property type="entry name" value="Choline_kinase"/>
    <property type="match status" value="1"/>
</dbReference>
<proteinExistence type="predicted"/>
<gene>
    <name evidence="1" type="ORF">FJO69_00750</name>
</gene>
<dbReference type="EMBL" id="VFSS01000002">
    <property type="protein sequence ID" value="TPE57712.1"/>
    <property type="molecule type" value="Genomic_DNA"/>
</dbReference>
<keyword evidence="2" id="KW-1185">Reference proteome</keyword>
<reference evidence="1 2" key="1">
    <citation type="submission" date="2019-06" db="EMBL/GenBank/DDBJ databases">
        <title>Mycoplasma falconis type strain whole genome sequence.</title>
        <authorList>
            <person name="Spergser J."/>
        </authorList>
    </citation>
    <scope>NUCLEOTIDE SEQUENCE [LARGE SCALE GENOMIC DNA]</scope>
    <source>
        <strain evidence="1 2">ATCC 51372</strain>
    </source>
</reference>
<protein>
    <submittedName>
        <fullName evidence="1">Uncharacterized protein</fullName>
    </submittedName>
</protein>
<sequence length="506" mass="61239">MARTNQRAFAVSHKNKKKEQDLRWVIEKISDTIGPDVAAKLTNVRFYYEDFHNKSYICKIDNIWAQIRIPKDIVEVNHKNEEKVISHFKDYLYFKDGVIIKKWFPGVDLFKIKVEDSVALAILNCVKNFQNIKIDLERFDWYKYKIYDKRYLELVNKYKDEEYVLSHNNLKSQNILANKYNFVKLIDFEFSSYNSRYFDPVSLYLFLGIDKEKIIKFFNLKREKFDDYCYLIRTYNEAMFKNVYANLKAPNSIISESLNEYNSRDFLIQNRFIVQKQHNKFNDRLKIETIENLYFVPVCVYEDEDRIIWRWLNCPRTIDLNLRQTRVLAKAIRTLHDSDYDFPEYILDQKIKYYLDFIQPKQIEEDFGDVRILKEIQNWVKNIKPDANNHNHLSLDNIFFTENLNLYIIDWASAYRSNRFIDIALLFENSGFTKAMEKVFWKSYGYEQPADFYKYRIIIHFVGYLYNRVLNGDYSGAGVNVSRIKELWRKFITNKNKEHYDRRKTK</sequence>
<accession>A0A501XB07</accession>
<evidence type="ECO:0000313" key="2">
    <source>
        <dbReference type="Proteomes" id="UP000319776"/>
    </source>
</evidence>